<dbReference type="AlphaFoldDB" id="A0A6M3ZL37"/>
<proteinExistence type="predicted"/>
<dbReference type="Pfam" id="PF01381">
    <property type="entry name" value="HTH_3"/>
    <property type="match status" value="1"/>
</dbReference>
<dbReference type="Proteomes" id="UP000501648">
    <property type="component" value="Chromosome"/>
</dbReference>
<dbReference type="RefSeq" id="WP_017455076.1">
    <property type="nucleotide sequence ID" value="NZ_CP008956.1"/>
</dbReference>
<evidence type="ECO:0000313" key="2">
    <source>
        <dbReference type="EMBL" id="QJP98679.1"/>
    </source>
</evidence>
<dbReference type="PROSITE" id="PS50943">
    <property type="entry name" value="HTH_CROC1"/>
    <property type="match status" value="1"/>
</dbReference>
<dbReference type="SMART" id="SM00530">
    <property type="entry name" value="HTH_XRE"/>
    <property type="match status" value="1"/>
</dbReference>
<dbReference type="InterPro" id="IPR001387">
    <property type="entry name" value="Cro/C1-type_HTH"/>
</dbReference>
<feature type="domain" description="HTH cro/C1-type" evidence="1">
    <location>
        <begin position="21"/>
        <end position="73"/>
    </location>
</feature>
<sequence>MNLDFKLAMPSEICGELDGRLRAARLDKGWQQEEVALRAGISRNTLLALETHGRGSISTLIRVATVLSFTEQLQSLFVVDKILSIKPLEVMHAAKTRQRVRKPSSKER</sequence>
<name>A0A6M3ZL37_9BURK</name>
<dbReference type="SUPFAM" id="SSF47413">
    <property type="entry name" value="lambda repressor-like DNA-binding domains"/>
    <property type="match status" value="1"/>
</dbReference>
<dbReference type="CDD" id="cd00093">
    <property type="entry name" value="HTH_XRE"/>
    <property type="match status" value="1"/>
</dbReference>
<dbReference type="Gene3D" id="1.10.260.40">
    <property type="entry name" value="lambda repressor-like DNA-binding domains"/>
    <property type="match status" value="1"/>
</dbReference>
<dbReference type="EMBL" id="CP008956">
    <property type="protein sequence ID" value="QJP98679.1"/>
    <property type="molecule type" value="Genomic_DNA"/>
</dbReference>
<dbReference type="GO" id="GO:0003677">
    <property type="term" value="F:DNA binding"/>
    <property type="evidence" value="ECO:0007669"/>
    <property type="project" value="InterPro"/>
</dbReference>
<organism evidence="2 3">
    <name type="scientific">Herbaspirillum rubrisubalbicans Os34</name>
    <dbReference type="NCBI Taxonomy" id="1235827"/>
    <lineage>
        <taxon>Bacteria</taxon>
        <taxon>Pseudomonadati</taxon>
        <taxon>Pseudomonadota</taxon>
        <taxon>Betaproteobacteria</taxon>
        <taxon>Burkholderiales</taxon>
        <taxon>Oxalobacteraceae</taxon>
        <taxon>Herbaspirillum</taxon>
    </lineage>
</organism>
<reference evidence="2 3" key="1">
    <citation type="journal article" date="2012" name="J. Bacteriol.">
        <title>Genome sequence of the pathogenic Herbaspirillum seropedicae strain Os34, isolated from rice roots.</title>
        <authorList>
            <person name="Ye W."/>
            <person name="Ye S."/>
            <person name="Liu J."/>
            <person name="Chang S."/>
            <person name="Chen M."/>
            <person name="Zhu B."/>
            <person name="Guo L."/>
            <person name="An Q."/>
        </authorList>
    </citation>
    <scope>NUCLEOTIDE SEQUENCE [LARGE SCALE GENOMIC DNA]</scope>
    <source>
        <strain evidence="2 3">Os34</strain>
    </source>
</reference>
<dbReference type="InterPro" id="IPR010982">
    <property type="entry name" value="Lambda_DNA-bd_dom_sf"/>
</dbReference>
<gene>
    <name evidence="2" type="ORF">C798_00065</name>
</gene>
<accession>A0A6M3ZL37</accession>
<evidence type="ECO:0000259" key="1">
    <source>
        <dbReference type="PROSITE" id="PS50943"/>
    </source>
</evidence>
<evidence type="ECO:0000313" key="3">
    <source>
        <dbReference type="Proteomes" id="UP000501648"/>
    </source>
</evidence>
<protein>
    <submittedName>
        <fullName evidence="2">XRE family transcriptional regulator</fullName>
    </submittedName>
</protein>